<keyword evidence="19" id="KW-1185">Reference proteome</keyword>
<evidence type="ECO:0000259" key="17">
    <source>
        <dbReference type="PROSITE" id="PS51027"/>
    </source>
</evidence>
<dbReference type="SUPFAM" id="SSF53098">
    <property type="entry name" value="Ribonuclease H-like"/>
    <property type="match status" value="2"/>
</dbReference>
<evidence type="ECO:0000313" key="19">
    <source>
        <dbReference type="Proteomes" id="UP000314987"/>
    </source>
</evidence>
<dbReference type="SUPFAM" id="SSF50122">
    <property type="entry name" value="DNA-binding domain of retroviral integrase"/>
    <property type="match status" value="1"/>
</dbReference>
<dbReference type="AlphaFoldDB" id="A0A4X2JQZ3"/>
<feature type="domain" description="Integrase-type" evidence="13">
    <location>
        <begin position="437"/>
        <end position="478"/>
    </location>
</feature>
<keyword evidence="8" id="KW-0229">DNA integration</keyword>
<feature type="domain" description="Integrase-type" evidence="17">
    <location>
        <begin position="671"/>
        <end position="703"/>
    </location>
</feature>
<dbReference type="Pfam" id="PF00078">
    <property type="entry name" value="RVT_1"/>
    <property type="match status" value="1"/>
</dbReference>
<feature type="domain" description="Reverse transcriptase" evidence="14">
    <location>
        <begin position="1"/>
        <end position="95"/>
    </location>
</feature>
<dbReference type="Ensembl" id="ENSVURT00010000338.1">
    <property type="protein sequence ID" value="ENSVURP00010000291.1"/>
    <property type="gene ID" value="ENSVURG00010000278.1"/>
</dbReference>
<keyword evidence="4" id="KW-0540">Nuclease</keyword>
<dbReference type="InterPro" id="IPR036397">
    <property type="entry name" value="RNaseH_sf"/>
</dbReference>
<dbReference type="GO" id="GO:0015074">
    <property type="term" value="P:DNA integration"/>
    <property type="evidence" value="ECO:0007669"/>
    <property type="project" value="UniProtKB-KW"/>
</dbReference>
<reference evidence="19" key="1">
    <citation type="submission" date="2018-12" db="EMBL/GenBank/DDBJ databases">
        <authorList>
            <person name="Yazar S."/>
        </authorList>
    </citation>
    <scope>NUCLEOTIDE SEQUENCE [LARGE SCALE GENOMIC DNA]</scope>
</reference>
<dbReference type="InterPro" id="IPR010661">
    <property type="entry name" value="RVT_thumb"/>
</dbReference>
<dbReference type="PROSITE" id="PS51027">
    <property type="entry name" value="INTEGRASE_DBD"/>
    <property type="match status" value="1"/>
</dbReference>
<feature type="DNA-binding region" description="Integrase-type" evidence="12">
    <location>
        <begin position="671"/>
        <end position="703"/>
    </location>
</feature>
<reference evidence="18" key="2">
    <citation type="submission" date="2025-08" db="UniProtKB">
        <authorList>
            <consortium name="Ensembl"/>
        </authorList>
    </citation>
    <scope>IDENTIFICATION</scope>
</reference>
<evidence type="ECO:0000259" key="16">
    <source>
        <dbReference type="PROSITE" id="PS50994"/>
    </source>
</evidence>
<evidence type="ECO:0000256" key="1">
    <source>
        <dbReference type="ARBA" id="ARBA00010879"/>
    </source>
</evidence>
<evidence type="ECO:0000259" key="13">
    <source>
        <dbReference type="PROSITE" id="PS50876"/>
    </source>
</evidence>
<evidence type="ECO:0000256" key="4">
    <source>
        <dbReference type="ARBA" id="ARBA00022722"/>
    </source>
</evidence>
<dbReference type="InterPro" id="IPR002156">
    <property type="entry name" value="RNaseH_domain"/>
</dbReference>
<name>A0A4X2JQZ3_VOMUR</name>
<dbReference type="STRING" id="29139.ENSVURP00010000291"/>
<evidence type="ECO:0000256" key="7">
    <source>
        <dbReference type="ARBA" id="ARBA00022801"/>
    </source>
</evidence>
<dbReference type="GO" id="GO:0004523">
    <property type="term" value="F:RNA-DNA hybrid ribonuclease activity"/>
    <property type="evidence" value="ECO:0007669"/>
    <property type="project" value="InterPro"/>
</dbReference>
<keyword evidence="3" id="KW-0548">Nucleotidyltransferase</keyword>
<evidence type="ECO:0000256" key="2">
    <source>
        <dbReference type="ARBA" id="ARBA00022679"/>
    </source>
</evidence>
<dbReference type="PROSITE" id="PS50878">
    <property type="entry name" value="RT_POL"/>
    <property type="match status" value="1"/>
</dbReference>
<evidence type="ECO:0000256" key="11">
    <source>
        <dbReference type="PROSITE-ProRule" id="PRU00450"/>
    </source>
</evidence>
<dbReference type="Pfam" id="PF06817">
    <property type="entry name" value="RVT_thumb"/>
    <property type="match status" value="1"/>
</dbReference>
<comment type="similarity">
    <text evidence="1">Belongs to the beta type-B retroviral polymerase family. HERV class-II K(HML-2) pol subfamily.</text>
</comment>
<dbReference type="Gene3D" id="1.10.10.200">
    <property type="match status" value="1"/>
</dbReference>
<feature type="domain" description="Integrase catalytic" evidence="16">
    <location>
        <begin position="492"/>
        <end position="651"/>
    </location>
</feature>
<dbReference type="Gene3D" id="3.30.420.10">
    <property type="entry name" value="Ribonuclease H-like superfamily/Ribonuclease H"/>
    <property type="match status" value="2"/>
</dbReference>
<keyword evidence="9" id="KW-0695">RNA-directed DNA polymerase</keyword>
<dbReference type="InterPro" id="IPR001037">
    <property type="entry name" value="Integrase_C_retrovir"/>
</dbReference>
<dbReference type="Pfam" id="PF00075">
    <property type="entry name" value="RNase_H"/>
    <property type="match status" value="1"/>
</dbReference>
<dbReference type="SUPFAM" id="SSF46919">
    <property type="entry name" value="N-terminal Zn binding domain of HIV integrase"/>
    <property type="match status" value="1"/>
</dbReference>
<keyword evidence="11" id="KW-0862">Zinc</keyword>
<keyword evidence="2" id="KW-0808">Transferase</keyword>
<dbReference type="GO" id="GO:0003964">
    <property type="term" value="F:RNA-directed DNA polymerase activity"/>
    <property type="evidence" value="ECO:0007669"/>
    <property type="project" value="UniProtKB-KW"/>
</dbReference>
<dbReference type="SUPFAM" id="SSF56672">
    <property type="entry name" value="DNA/RNA polymerases"/>
    <property type="match status" value="1"/>
</dbReference>
<evidence type="ECO:0000256" key="3">
    <source>
        <dbReference type="ARBA" id="ARBA00022695"/>
    </source>
</evidence>
<dbReference type="GO" id="GO:0003677">
    <property type="term" value="F:DNA binding"/>
    <property type="evidence" value="ECO:0007669"/>
    <property type="project" value="UniProtKB-KW"/>
</dbReference>
<dbReference type="GO" id="GO:0008270">
    <property type="term" value="F:zinc ion binding"/>
    <property type="evidence" value="ECO:0007669"/>
    <property type="project" value="UniProtKB-KW"/>
</dbReference>
<evidence type="ECO:0000256" key="12">
    <source>
        <dbReference type="PROSITE-ProRule" id="PRU00506"/>
    </source>
</evidence>
<dbReference type="PROSITE" id="PS50876">
    <property type="entry name" value="ZF_INTEGRASE"/>
    <property type="match status" value="1"/>
</dbReference>
<dbReference type="InterPro" id="IPR017856">
    <property type="entry name" value="Integrase-like_N"/>
</dbReference>
<keyword evidence="7" id="KW-0378">Hydrolase</keyword>
<accession>A0A4X2JQZ3</accession>
<keyword evidence="5" id="KW-0479">Metal-binding</keyword>
<organism evidence="18 19">
    <name type="scientific">Vombatus ursinus</name>
    <name type="common">Common wombat</name>
    <dbReference type="NCBI Taxonomy" id="29139"/>
    <lineage>
        <taxon>Eukaryota</taxon>
        <taxon>Metazoa</taxon>
        <taxon>Chordata</taxon>
        <taxon>Craniata</taxon>
        <taxon>Vertebrata</taxon>
        <taxon>Euteleostomi</taxon>
        <taxon>Mammalia</taxon>
        <taxon>Metatheria</taxon>
        <taxon>Diprotodontia</taxon>
        <taxon>Vombatidae</taxon>
        <taxon>Vombatus</taxon>
    </lineage>
</organism>
<dbReference type="PANTHER" id="PTHR41694:SF3">
    <property type="entry name" value="RNA-DIRECTED DNA POLYMERASE-RELATED"/>
    <property type="match status" value="1"/>
</dbReference>
<dbReference type="InterPro" id="IPR036862">
    <property type="entry name" value="Integrase_C_dom_sf_retrovir"/>
</dbReference>
<reference evidence="18" key="3">
    <citation type="submission" date="2025-09" db="UniProtKB">
        <authorList>
            <consortium name="Ensembl"/>
        </authorList>
    </citation>
    <scope>IDENTIFICATION</scope>
</reference>
<dbReference type="Pfam" id="PF02022">
    <property type="entry name" value="Integrase_Zn"/>
    <property type="match status" value="1"/>
</dbReference>
<dbReference type="PANTHER" id="PTHR41694">
    <property type="entry name" value="ENDOGENOUS RETROVIRUS GROUP K MEMBER POL PROTEIN"/>
    <property type="match status" value="1"/>
</dbReference>
<feature type="domain" description="RNase H type-1" evidence="15">
    <location>
        <begin position="304"/>
        <end position="436"/>
    </location>
</feature>
<dbReference type="InterPro" id="IPR043502">
    <property type="entry name" value="DNA/RNA_pol_sf"/>
</dbReference>
<evidence type="ECO:0000256" key="9">
    <source>
        <dbReference type="ARBA" id="ARBA00022918"/>
    </source>
</evidence>
<dbReference type="InterPro" id="IPR012337">
    <property type="entry name" value="RNaseH-like_sf"/>
</dbReference>
<dbReference type="PROSITE" id="PS50879">
    <property type="entry name" value="RNASE_H_1"/>
    <property type="match status" value="1"/>
</dbReference>
<evidence type="ECO:0000256" key="10">
    <source>
        <dbReference type="ARBA" id="ARBA00023125"/>
    </source>
</evidence>
<dbReference type="InterPro" id="IPR043128">
    <property type="entry name" value="Rev_trsase/Diguanyl_cyclase"/>
</dbReference>
<dbReference type="Gene3D" id="3.30.70.270">
    <property type="match status" value="2"/>
</dbReference>
<dbReference type="Proteomes" id="UP000314987">
    <property type="component" value="Unassembled WGS sequence"/>
</dbReference>
<evidence type="ECO:0000256" key="8">
    <source>
        <dbReference type="ARBA" id="ARBA00022908"/>
    </source>
</evidence>
<dbReference type="Pfam" id="PF00665">
    <property type="entry name" value="rve"/>
    <property type="match status" value="1"/>
</dbReference>
<keyword evidence="10" id="KW-0238">DNA-binding</keyword>
<dbReference type="PROSITE" id="PS50994">
    <property type="entry name" value="INTEGRASE"/>
    <property type="match status" value="1"/>
</dbReference>
<dbReference type="InterPro" id="IPR000477">
    <property type="entry name" value="RT_dom"/>
</dbReference>
<dbReference type="InterPro" id="IPR003308">
    <property type="entry name" value="Integrase_Zn-bd_dom_N"/>
</dbReference>
<proteinExistence type="inferred from homology"/>
<protein>
    <submittedName>
        <fullName evidence="18">Uncharacterized protein</fullName>
    </submittedName>
</protein>
<dbReference type="InterPro" id="IPR001584">
    <property type="entry name" value="Integrase_cat-core"/>
</dbReference>
<sequence>MQDQIYQWKVLPQGMCCSPTLCQAYVGRVLDPIRDKWPKATILHYMDDILLATSSHETLARLVKETVSALAHYGLVVAPDKVQQNYPLIYLGLRMEAVSISNQIPELGLDKITTLNHFQKLVGQIQWLRARTPIPPAVMQPLYDILKGNSDLNSPRAWTPAAKAAVSQIFSLAAQAQTARWDPKGRMEVSLVNQQSPFCVIHQGPKLLEFVHAKKAHKVLPNYYEMLGELALAAVQRAVHLSGQRPLLYLNFEPGQREAIMQTYWSWAHCSQWAEISPHSSCLLLPMLEQITLVPPQRKVMGEPVQGSNVFTDATKNYKASIYHEASKEITVLETPYDSTQKNELFAILQACSKYPEPINIISDSLYAVKVLKCIEDAVLQPHKSTISSLLRELQQILLQRKNPLYILHVYSHQSTSGGIFEGSDVADRALQCSLLPVLTPPEQAHDFLHLPASSLRRLYGLTREQARQIVRRCVRCVPFLPPPPSKGINPRGLFPNDLWQMDVTHLGRVTIHVCIDTFSKFIMATVSSKEYTPSVIKHLYHCFASVGIPHVIKTDNGPAYLSTQMTAFFTSFGIKHVTGIPYNPTGQTIVERAHRTLKATLSKQKGGVGGRGSRRWPTQADVDKALYTYNFLCLDRDTGLSPSMLQLITPPTCNSSGPLKTALHAPSLNQKVLWKDDEGNWQGPSVVLWRGLGYLCLTDSDG</sequence>
<evidence type="ECO:0000256" key="5">
    <source>
        <dbReference type="ARBA" id="ARBA00022723"/>
    </source>
</evidence>
<evidence type="ECO:0000259" key="14">
    <source>
        <dbReference type="PROSITE" id="PS50878"/>
    </source>
</evidence>
<dbReference type="GeneTree" id="ENSGT00940000165826"/>
<keyword evidence="6" id="KW-0255">Endonuclease</keyword>
<keyword evidence="11" id="KW-0863">Zinc-finger</keyword>
<dbReference type="GO" id="GO:0035613">
    <property type="term" value="F:RNA stem-loop binding"/>
    <property type="evidence" value="ECO:0007669"/>
    <property type="project" value="TreeGrafter"/>
</dbReference>
<dbReference type="OMA" id="FICASLH"/>
<evidence type="ECO:0000256" key="6">
    <source>
        <dbReference type="ARBA" id="ARBA00022759"/>
    </source>
</evidence>
<evidence type="ECO:0000313" key="18">
    <source>
        <dbReference type="Ensembl" id="ENSVURP00010000291.1"/>
    </source>
</evidence>
<evidence type="ECO:0000259" key="15">
    <source>
        <dbReference type="PROSITE" id="PS50879"/>
    </source>
</evidence>